<dbReference type="InterPro" id="IPR036412">
    <property type="entry name" value="HAD-like_sf"/>
</dbReference>
<proteinExistence type="predicted"/>
<dbReference type="AlphaFoldDB" id="E1X211"/>
<evidence type="ECO:0000256" key="1">
    <source>
        <dbReference type="ARBA" id="ARBA00022729"/>
    </source>
</evidence>
<keyword evidence="3" id="KW-1185">Reference proteome</keyword>
<dbReference type="SFLD" id="SFLDG01125">
    <property type="entry name" value="C1.1:_Acid_Phosphatase_Like"/>
    <property type="match status" value="1"/>
</dbReference>
<protein>
    <submittedName>
        <fullName evidence="2">Acid phosphatase</fullName>
    </submittedName>
</protein>
<dbReference type="GO" id="GO:0009279">
    <property type="term" value="C:cell outer membrane"/>
    <property type="evidence" value="ECO:0007669"/>
    <property type="project" value="InterPro"/>
</dbReference>
<dbReference type="SUPFAM" id="SSF56784">
    <property type="entry name" value="HAD-like"/>
    <property type="match status" value="1"/>
</dbReference>
<dbReference type="EMBL" id="FQ312005">
    <property type="protein sequence ID" value="CBW26671.1"/>
    <property type="molecule type" value="Genomic_DNA"/>
</dbReference>
<dbReference type="PIRSF" id="PIRSF019271">
    <property type="entry name" value="Acid_Ptase_C"/>
    <property type="match status" value="1"/>
</dbReference>
<accession>E1X211</accession>
<dbReference type="SFLD" id="SFLDS00003">
    <property type="entry name" value="Haloacid_Dehalogenase"/>
    <property type="match status" value="1"/>
</dbReference>
<dbReference type="InterPro" id="IPR006423">
    <property type="entry name" value="Lipo_e_P4"/>
</dbReference>
<dbReference type="RefSeq" id="WP_014244452.1">
    <property type="nucleotide sequence ID" value="NC_016620.1"/>
</dbReference>
<dbReference type="PROSITE" id="PS51257">
    <property type="entry name" value="PROKAR_LIPOPROTEIN"/>
    <property type="match status" value="1"/>
</dbReference>
<dbReference type="KEGG" id="bmx:BMS_1851"/>
<dbReference type="STRING" id="862908.BMS_1851"/>
<dbReference type="PANTHER" id="PTHR31284">
    <property type="entry name" value="ACID PHOSPHATASE-LIKE PROTEIN"/>
    <property type="match status" value="1"/>
</dbReference>
<organism evidence="2 3">
    <name type="scientific">Halobacteriovorax marinus (strain ATCC BAA-682 / DSM 15412 / SJ)</name>
    <name type="common">Bacteriovorax marinus</name>
    <dbReference type="NCBI Taxonomy" id="862908"/>
    <lineage>
        <taxon>Bacteria</taxon>
        <taxon>Pseudomonadati</taxon>
        <taxon>Bdellovibrionota</taxon>
        <taxon>Bacteriovoracia</taxon>
        <taxon>Bacteriovoracales</taxon>
        <taxon>Halobacteriovoraceae</taxon>
        <taxon>Halobacteriovorax</taxon>
    </lineage>
</organism>
<gene>
    <name evidence="2" type="ordered locus">BMS_1851</name>
</gene>
<reference evidence="3" key="1">
    <citation type="journal article" date="2013" name="ISME J.">
        <title>A small predatory core genome in the divergent marine Bacteriovorax marinus SJ and the terrestrial Bdellovibrio bacteriovorus.</title>
        <authorList>
            <person name="Crossman L.C."/>
            <person name="Chen H."/>
            <person name="Cerdeno-Tarraga A.M."/>
            <person name="Brooks K."/>
            <person name="Quail M.A."/>
            <person name="Pineiro S.A."/>
            <person name="Hobley L."/>
            <person name="Sockett R.E."/>
            <person name="Bentley S.D."/>
            <person name="Parkhill J."/>
            <person name="Williams H.N."/>
            <person name="Stine O.C."/>
        </authorList>
    </citation>
    <scope>NUCLEOTIDE SEQUENCE [LARGE SCALE GENOMIC DNA]</scope>
    <source>
        <strain evidence="3">ATCC BAA-682 / DSM 15412 / SJ</strain>
    </source>
</reference>
<dbReference type="Pfam" id="PF03767">
    <property type="entry name" value="Acid_phosphat_B"/>
    <property type="match status" value="1"/>
</dbReference>
<dbReference type="Gene3D" id="3.40.50.1000">
    <property type="entry name" value="HAD superfamily/HAD-like"/>
    <property type="match status" value="1"/>
</dbReference>
<keyword evidence="1" id="KW-0732">Signal</keyword>
<sequence length="259" mass="30146">MKVLLITFFILSLTSCGSMGRQNRAEYTEAATLWVQNAAEFRALSYQAFNSARLYLDRALLTHKGRKKPAVVVDIDETVLDNSPYQAMNILKNRNFERKYWDEWIKLAEAKAIPGSIDFLNYAHKKGVEVIYISNRKIKGLDATYKNLLNLGFPVKRQNIFLRTTTGNKEERRQNILRKHEIVILAGDTLADFSEVFHNKGTNDRNILVDKMRNDFGKKFIVLPNPMYGDWEAAMYNYNFSESDERKRKLRQGHLYPHN</sequence>
<evidence type="ECO:0000313" key="2">
    <source>
        <dbReference type="EMBL" id="CBW26671.1"/>
    </source>
</evidence>
<dbReference type="OrthoDB" id="395856at2"/>
<dbReference type="NCBIfam" id="TIGR01533">
    <property type="entry name" value="lipo_e_P4"/>
    <property type="match status" value="1"/>
</dbReference>
<dbReference type="InterPro" id="IPR023214">
    <property type="entry name" value="HAD_sf"/>
</dbReference>
<dbReference type="PANTHER" id="PTHR31284:SF10">
    <property type="entry name" value="ACID PHOSPHATASE-LIKE PROTEIN"/>
    <property type="match status" value="1"/>
</dbReference>
<name>E1X211_HALMS</name>
<dbReference type="CDD" id="cd07534">
    <property type="entry name" value="HAD_CAP"/>
    <property type="match status" value="1"/>
</dbReference>
<evidence type="ECO:0000313" key="3">
    <source>
        <dbReference type="Proteomes" id="UP000008963"/>
    </source>
</evidence>
<dbReference type="HOGENOM" id="CLU_052352_1_0_7"/>
<dbReference type="Proteomes" id="UP000008963">
    <property type="component" value="Chromosome"/>
</dbReference>
<dbReference type="eggNOG" id="COG2503">
    <property type="taxonomic scope" value="Bacteria"/>
</dbReference>
<dbReference type="PATRIC" id="fig|862908.3.peg.1755"/>
<dbReference type="InterPro" id="IPR005519">
    <property type="entry name" value="Acid_phosphat_B-like"/>
</dbReference>